<keyword evidence="5 12" id="KW-0812">Transmembrane</keyword>
<feature type="transmembrane region" description="Helical" evidence="12">
    <location>
        <begin position="40"/>
        <end position="58"/>
    </location>
</feature>
<protein>
    <recommendedName>
        <fullName evidence="10">Trk system potassium uptake protein</fullName>
    </recommendedName>
</protein>
<keyword evidence="11" id="KW-0479">Metal-binding</keyword>
<feature type="binding site" evidence="11">
    <location>
        <position position="432"/>
    </location>
    <ligand>
        <name>K(+)</name>
        <dbReference type="ChEBI" id="CHEBI:29103"/>
    </ligand>
</feature>
<evidence type="ECO:0000256" key="3">
    <source>
        <dbReference type="ARBA" id="ARBA00022475"/>
    </source>
</evidence>
<dbReference type="Pfam" id="PF02386">
    <property type="entry name" value="TrkH"/>
    <property type="match status" value="1"/>
</dbReference>
<evidence type="ECO:0000256" key="12">
    <source>
        <dbReference type="SAM" id="Phobius"/>
    </source>
</evidence>
<keyword evidence="9 10" id="KW-0472">Membrane</keyword>
<feature type="transmembrane region" description="Helical" evidence="12">
    <location>
        <begin position="272"/>
        <end position="292"/>
    </location>
</feature>
<feature type="transmembrane region" description="Helical" evidence="12">
    <location>
        <begin position="236"/>
        <end position="260"/>
    </location>
</feature>
<evidence type="ECO:0000313" key="14">
    <source>
        <dbReference type="Proteomes" id="UP000075787"/>
    </source>
</evidence>
<sequence length="483" mass="51635">MIDVKPVLFIIGVLLALLGATMLVPAAFDAVAASPDWSVFVVSSLVTIFAGVSLVLTTRTAHPTSLSLRHAFLTTTLSWLSVAAFAALPLLFASPHITYAGAFFEAMSGLTTTGSTVLTGLDTAPPGVLIWRGMLHWLGGIGIIVTSVAIMPMLRIGGMQLFRTESSDNSEKIVPRAAQLAAAFGRVYVVMTLACMALLWAAGMTGFEALVHAMATVSTGGFSTSDASIGHFDSPLIEMIIVVFMIGGALPFVLYIRVLGQDRDALWRDTQVRAFFLAILVWTVTLSLWLVLHEHVAPLQALRVSLFNVVSVITTTGFATADYNLWGTFPFAVFFWLILVGGCTGSTSGGIKVFRFVILVTAARRHLRQLVHPNAVIVPTYNRRPVPEAILLSVLSFTTVFFAVFVVLSIVVALLGVDFITAATAVSQALANVGPGLGPIIGPAGNYATMTDPVLTVLAFAMLLGRLELFTVLVLFTRAYWRG</sequence>
<evidence type="ECO:0000256" key="2">
    <source>
        <dbReference type="ARBA" id="ARBA00022448"/>
    </source>
</evidence>
<feature type="transmembrane region" description="Helical" evidence="12">
    <location>
        <begin position="134"/>
        <end position="156"/>
    </location>
</feature>
<feature type="binding site" evidence="11">
    <location>
        <position position="220"/>
    </location>
    <ligand>
        <name>K(+)</name>
        <dbReference type="ChEBI" id="CHEBI:29103"/>
    </ligand>
</feature>
<reference evidence="13 14" key="1">
    <citation type="submission" date="2015-12" db="EMBL/GenBank/DDBJ databases">
        <title>Genome sequence of Tistrella mobilis MCCC 1A02139.</title>
        <authorList>
            <person name="Lu L."/>
            <person name="Lai Q."/>
            <person name="Shao Z."/>
            <person name="Qian P."/>
        </authorList>
    </citation>
    <scope>NUCLEOTIDE SEQUENCE [LARGE SCALE GENOMIC DNA]</scope>
    <source>
        <strain evidence="13 14">MCCC 1A02139</strain>
    </source>
</reference>
<accession>A0A162KCS4</accession>
<dbReference type="GeneID" id="97244126"/>
<evidence type="ECO:0000256" key="6">
    <source>
        <dbReference type="ARBA" id="ARBA00022958"/>
    </source>
</evidence>
<dbReference type="PANTHER" id="PTHR32024:SF3">
    <property type="entry name" value="TRK SYSTEM POTASSIUM UPTAKE PROTEIN"/>
    <property type="match status" value="1"/>
</dbReference>
<dbReference type="GO" id="GO:0015379">
    <property type="term" value="F:potassium:chloride symporter activity"/>
    <property type="evidence" value="ECO:0007669"/>
    <property type="project" value="InterPro"/>
</dbReference>
<dbReference type="InterPro" id="IPR004772">
    <property type="entry name" value="TrkH"/>
</dbReference>
<evidence type="ECO:0000256" key="9">
    <source>
        <dbReference type="ARBA" id="ARBA00023136"/>
    </source>
</evidence>
<feature type="binding site" evidence="11">
    <location>
        <position position="316"/>
    </location>
    <ligand>
        <name>K(+)</name>
        <dbReference type="ChEBI" id="CHEBI:29103"/>
    </ligand>
</feature>
<evidence type="ECO:0000256" key="10">
    <source>
        <dbReference type="PIRNR" id="PIRNR006247"/>
    </source>
</evidence>
<comment type="subcellular location">
    <subcellularLocation>
        <location evidence="10">Cell inner membrane</location>
        <topology evidence="10">Multi-pass membrane protein</topology>
    </subcellularLocation>
    <subcellularLocation>
        <location evidence="1">Cell membrane</location>
        <topology evidence="1">Multi-pass membrane protein</topology>
    </subcellularLocation>
</comment>
<keyword evidence="3 10" id="KW-1003">Cell membrane</keyword>
<proteinExistence type="inferred from homology"/>
<feature type="transmembrane region" description="Helical" evidence="12">
    <location>
        <begin position="454"/>
        <end position="476"/>
    </location>
</feature>
<gene>
    <name evidence="13" type="ORF">AUP44_10960</name>
</gene>
<comment type="similarity">
    <text evidence="10">Belongs to the TrkH potassium transport family.</text>
</comment>
<evidence type="ECO:0000256" key="5">
    <source>
        <dbReference type="ARBA" id="ARBA00022692"/>
    </source>
</evidence>
<dbReference type="EMBL" id="LPZR01000186">
    <property type="protein sequence ID" value="KYO50954.1"/>
    <property type="molecule type" value="Genomic_DNA"/>
</dbReference>
<evidence type="ECO:0000256" key="1">
    <source>
        <dbReference type="ARBA" id="ARBA00004651"/>
    </source>
</evidence>
<dbReference type="AlphaFoldDB" id="A0A162KCS4"/>
<dbReference type="GO" id="GO:0005886">
    <property type="term" value="C:plasma membrane"/>
    <property type="evidence" value="ECO:0007669"/>
    <property type="project" value="UniProtKB-SubCell"/>
</dbReference>
<name>A0A162KCS4_9PROT</name>
<keyword evidence="10" id="KW-0997">Cell inner membrane</keyword>
<feature type="binding site" evidence="11">
    <location>
        <position position="113"/>
    </location>
    <ligand>
        <name>K(+)</name>
        <dbReference type="ChEBI" id="CHEBI:29103"/>
    </ligand>
</feature>
<evidence type="ECO:0000256" key="7">
    <source>
        <dbReference type="ARBA" id="ARBA00022989"/>
    </source>
</evidence>
<dbReference type="Proteomes" id="UP000075787">
    <property type="component" value="Unassembled WGS sequence"/>
</dbReference>
<keyword evidence="7 12" id="KW-1133">Transmembrane helix</keyword>
<keyword evidence="4 10" id="KW-0633">Potassium transport</keyword>
<comment type="caution">
    <text evidence="13">The sequence shown here is derived from an EMBL/GenBank/DDBJ whole genome shotgun (WGS) entry which is preliminary data.</text>
</comment>
<feature type="transmembrane region" description="Helical" evidence="12">
    <location>
        <begin position="389"/>
        <end position="417"/>
    </location>
</feature>
<evidence type="ECO:0000256" key="4">
    <source>
        <dbReference type="ARBA" id="ARBA00022538"/>
    </source>
</evidence>
<comment type="function">
    <text evidence="10">Low-affinity potassium transport system. Interacts with Trk system potassium uptake protein TrkA.</text>
</comment>
<dbReference type="RefSeq" id="WP_062767249.1">
    <property type="nucleotide sequence ID" value="NZ_CP121027.1"/>
</dbReference>
<feature type="binding site" evidence="11">
    <location>
        <position position="112"/>
    </location>
    <ligand>
        <name>K(+)</name>
        <dbReference type="ChEBI" id="CHEBI:29103"/>
    </ligand>
</feature>
<dbReference type="PIRSF" id="PIRSF006247">
    <property type="entry name" value="TrkH"/>
    <property type="match status" value="1"/>
</dbReference>
<feature type="transmembrane region" description="Helical" evidence="12">
    <location>
        <begin position="7"/>
        <end position="28"/>
    </location>
</feature>
<dbReference type="PANTHER" id="PTHR32024">
    <property type="entry name" value="TRK SYSTEM POTASSIUM UPTAKE PROTEIN TRKG-RELATED"/>
    <property type="match status" value="1"/>
</dbReference>
<feature type="binding site" evidence="11">
    <location>
        <position position="433"/>
    </location>
    <ligand>
        <name>K(+)</name>
        <dbReference type="ChEBI" id="CHEBI:29103"/>
    </ligand>
</feature>
<dbReference type="OrthoDB" id="9810952at2"/>
<organism evidence="13 14">
    <name type="scientific">Tistrella mobilis</name>
    <dbReference type="NCBI Taxonomy" id="171437"/>
    <lineage>
        <taxon>Bacteria</taxon>
        <taxon>Pseudomonadati</taxon>
        <taxon>Pseudomonadota</taxon>
        <taxon>Alphaproteobacteria</taxon>
        <taxon>Geminicoccales</taxon>
        <taxon>Geminicoccaceae</taxon>
        <taxon>Tistrella</taxon>
    </lineage>
</organism>
<feature type="binding site" evidence="11">
    <location>
        <position position="315"/>
    </location>
    <ligand>
        <name>K(+)</name>
        <dbReference type="ChEBI" id="CHEBI:29103"/>
    </ligand>
</feature>
<evidence type="ECO:0000313" key="13">
    <source>
        <dbReference type="EMBL" id="KYO50954.1"/>
    </source>
</evidence>
<feature type="transmembrane region" description="Helical" evidence="12">
    <location>
        <begin position="177"/>
        <end position="203"/>
    </location>
</feature>
<feature type="transmembrane region" description="Helical" evidence="12">
    <location>
        <begin position="70"/>
        <end position="92"/>
    </location>
</feature>
<dbReference type="InterPro" id="IPR003445">
    <property type="entry name" value="Cat_transpt"/>
</dbReference>
<evidence type="ECO:0000256" key="11">
    <source>
        <dbReference type="PIRSR" id="PIRSR006247-1"/>
    </source>
</evidence>
<feature type="transmembrane region" description="Helical" evidence="12">
    <location>
        <begin position="333"/>
        <end position="358"/>
    </location>
</feature>
<dbReference type="GO" id="GO:0046872">
    <property type="term" value="F:metal ion binding"/>
    <property type="evidence" value="ECO:0007669"/>
    <property type="project" value="UniProtKB-KW"/>
</dbReference>
<keyword evidence="2 10" id="KW-0813">Transport</keyword>
<evidence type="ECO:0000256" key="8">
    <source>
        <dbReference type="ARBA" id="ARBA00023065"/>
    </source>
</evidence>
<keyword evidence="8 10" id="KW-0406">Ion transport</keyword>
<keyword evidence="6 10" id="KW-0630">Potassium</keyword>